<evidence type="ECO:0000313" key="10">
    <source>
        <dbReference type="Proteomes" id="UP000288216"/>
    </source>
</evidence>
<accession>A0A401NM60</accession>
<comment type="similarity">
    <text evidence="6">Belongs to the RMDN family.</text>
</comment>
<dbReference type="GO" id="GO:0005876">
    <property type="term" value="C:spindle microtubule"/>
    <property type="evidence" value="ECO:0007669"/>
    <property type="project" value="TreeGrafter"/>
</dbReference>
<evidence type="ECO:0000256" key="3">
    <source>
        <dbReference type="ARBA" id="ARBA00022989"/>
    </source>
</evidence>
<sequence length="210" mass="23988">MAETKSKSIRFWDRVEFLWRLARAYADMHDMTADIEDKKNYATIGKEIATDAVNAGPQSADSHMWLAIICGHLSEHGSVQAKIKNGALFKDHIDKAIELRPQDPKLYHLLGRWCYAASQLTWLEKKVAATLFNEAPDSTIQDALQCFLKVEELHPRYSQTNCVYITKCYRELGQPNNAQMWCDMAASFPNNAEEPETQEELEHLLSALKK</sequence>
<dbReference type="Proteomes" id="UP000288216">
    <property type="component" value="Unassembled WGS sequence"/>
</dbReference>
<dbReference type="InterPro" id="IPR011990">
    <property type="entry name" value="TPR-like_helical_dom_sf"/>
</dbReference>
<evidence type="ECO:0000256" key="5">
    <source>
        <dbReference type="ARBA" id="ARBA00023136"/>
    </source>
</evidence>
<dbReference type="AlphaFoldDB" id="A0A401NM60"/>
<comment type="subcellular location">
    <subcellularLocation>
        <location evidence="1">Membrane</location>
        <topology evidence="1">Single-pass membrane protein</topology>
    </subcellularLocation>
</comment>
<dbReference type="GO" id="GO:0008017">
    <property type="term" value="F:microtubule binding"/>
    <property type="evidence" value="ECO:0007669"/>
    <property type="project" value="TreeGrafter"/>
</dbReference>
<keyword evidence="3" id="KW-1133">Transmembrane helix</keyword>
<evidence type="ECO:0000256" key="7">
    <source>
        <dbReference type="ARBA" id="ARBA00039964"/>
    </source>
</evidence>
<evidence type="ECO:0000256" key="4">
    <source>
        <dbReference type="ARBA" id="ARBA00023054"/>
    </source>
</evidence>
<keyword evidence="5" id="KW-0472">Membrane</keyword>
<gene>
    <name evidence="9" type="ORF">scyTo_0007139</name>
</gene>
<dbReference type="STRING" id="75743.A0A401NM60"/>
<dbReference type="OrthoDB" id="512473at2759"/>
<protein>
    <recommendedName>
        <fullName evidence="7">Regulator of microtubule dynamics protein 2</fullName>
    </recommendedName>
    <alternativeName>
        <fullName evidence="8">Protein FAM82A1</fullName>
    </alternativeName>
</protein>
<dbReference type="PANTHER" id="PTHR16056:SF15">
    <property type="entry name" value="REGULATOR OF MICROTUBULE DYNAMICS PROTEIN 2"/>
    <property type="match status" value="1"/>
</dbReference>
<reference evidence="9 10" key="1">
    <citation type="journal article" date="2018" name="Nat. Ecol. Evol.">
        <title>Shark genomes provide insights into elasmobranch evolution and the origin of vertebrates.</title>
        <authorList>
            <person name="Hara Y"/>
            <person name="Yamaguchi K"/>
            <person name="Onimaru K"/>
            <person name="Kadota M"/>
            <person name="Koyanagi M"/>
            <person name="Keeley SD"/>
            <person name="Tatsumi K"/>
            <person name="Tanaka K"/>
            <person name="Motone F"/>
            <person name="Kageyama Y"/>
            <person name="Nozu R"/>
            <person name="Adachi N"/>
            <person name="Nishimura O"/>
            <person name="Nakagawa R"/>
            <person name="Tanegashima C"/>
            <person name="Kiyatake I"/>
            <person name="Matsumoto R"/>
            <person name="Murakumo K"/>
            <person name="Nishida K"/>
            <person name="Terakita A"/>
            <person name="Kuratani S"/>
            <person name="Sato K"/>
            <person name="Hyodo S Kuraku.S."/>
        </authorList>
    </citation>
    <scope>NUCLEOTIDE SEQUENCE [LARGE SCALE GENOMIC DNA]</scope>
</reference>
<evidence type="ECO:0000256" key="2">
    <source>
        <dbReference type="ARBA" id="ARBA00022692"/>
    </source>
</evidence>
<dbReference type="GO" id="GO:0005739">
    <property type="term" value="C:mitochondrion"/>
    <property type="evidence" value="ECO:0007669"/>
    <property type="project" value="TreeGrafter"/>
</dbReference>
<dbReference type="PANTHER" id="PTHR16056">
    <property type="entry name" value="REGULATOR OF MICROTUBULE DYNAMICS PROTEIN"/>
    <property type="match status" value="1"/>
</dbReference>
<dbReference type="InterPro" id="IPR049039">
    <property type="entry name" value="RMD1-3_a_helical_rpt"/>
</dbReference>
<dbReference type="SUPFAM" id="SSF48452">
    <property type="entry name" value="TPR-like"/>
    <property type="match status" value="1"/>
</dbReference>
<evidence type="ECO:0000256" key="6">
    <source>
        <dbReference type="ARBA" id="ARBA00038360"/>
    </source>
</evidence>
<dbReference type="GO" id="GO:0016020">
    <property type="term" value="C:membrane"/>
    <property type="evidence" value="ECO:0007669"/>
    <property type="project" value="UniProtKB-SubCell"/>
</dbReference>
<dbReference type="Gene3D" id="1.25.40.10">
    <property type="entry name" value="Tetratricopeptide repeat domain"/>
    <property type="match status" value="1"/>
</dbReference>
<evidence type="ECO:0000313" key="9">
    <source>
        <dbReference type="EMBL" id="GCB61944.1"/>
    </source>
</evidence>
<proteinExistence type="inferred from homology"/>
<dbReference type="OMA" id="HKYYAIF"/>
<keyword evidence="4" id="KW-0175">Coiled coil</keyword>
<dbReference type="EMBL" id="BFAA01002533">
    <property type="protein sequence ID" value="GCB61944.1"/>
    <property type="molecule type" value="Genomic_DNA"/>
</dbReference>
<comment type="caution">
    <text evidence="9">The sequence shown here is derived from an EMBL/GenBank/DDBJ whole genome shotgun (WGS) entry which is preliminary data.</text>
</comment>
<organism evidence="9 10">
    <name type="scientific">Scyliorhinus torazame</name>
    <name type="common">Cloudy catshark</name>
    <name type="synonym">Catulus torazame</name>
    <dbReference type="NCBI Taxonomy" id="75743"/>
    <lineage>
        <taxon>Eukaryota</taxon>
        <taxon>Metazoa</taxon>
        <taxon>Chordata</taxon>
        <taxon>Craniata</taxon>
        <taxon>Vertebrata</taxon>
        <taxon>Chondrichthyes</taxon>
        <taxon>Elasmobranchii</taxon>
        <taxon>Galeomorphii</taxon>
        <taxon>Galeoidea</taxon>
        <taxon>Carcharhiniformes</taxon>
        <taxon>Scyliorhinidae</taxon>
        <taxon>Scyliorhinus</taxon>
    </lineage>
</organism>
<dbReference type="GO" id="GO:0097431">
    <property type="term" value="C:mitotic spindle pole"/>
    <property type="evidence" value="ECO:0007669"/>
    <property type="project" value="TreeGrafter"/>
</dbReference>
<evidence type="ECO:0000256" key="1">
    <source>
        <dbReference type="ARBA" id="ARBA00004167"/>
    </source>
</evidence>
<dbReference type="Pfam" id="PF21033">
    <property type="entry name" value="RMD1-3"/>
    <property type="match status" value="1"/>
</dbReference>
<name>A0A401NM60_SCYTO</name>
<keyword evidence="2" id="KW-0812">Transmembrane</keyword>
<evidence type="ECO:0000256" key="8">
    <source>
        <dbReference type="ARBA" id="ARBA00041609"/>
    </source>
</evidence>
<keyword evidence="10" id="KW-1185">Reference proteome</keyword>